<proteinExistence type="inferred from homology"/>
<dbReference type="Proteomes" id="UP000657918">
    <property type="component" value="Unassembled WGS sequence"/>
</dbReference>
<dbReference type="PANTHER" id="PTHR34359">
    <property type="entry name" value="CLAVATA3/ESR (CLE)-RELATED PROTEIN 10"/>
    <property type="match status" value="1"/>
</dbReference>
<evidence type="ECO:0000313" key="7">
    <source>
        <dbReference type="EMBL" id="KAF9674379.1"/>
    </source>
</evidence>
<evidence type="ECO:0000256" key="6">
    <source>
        <dbReference type="SAM" id="SignalP"/>
    </source>
</evidence>
<organism evidence="7 8">
    <name type="scientific">Salix dunnii</name>
    <dbReference type="NCBI Taxonomy" id="1413687"/>
    <lineage>
        <taxon>Eukaryota</taxon>
        <taxon>Viridiplantae</taxon>
        <taxon>Streptophyta</taxon>
        <taxon>Embryophyta</taxon>
        <taxon>Tracheophyta</taxon>
        <taxon>Spermatophyta</taxon>
        <taxon>Magnoliopsida</taxon>
        <taxon>eudicotyledons</taxon>
        <taxon>Gunneridae</taxon>
        <taxon>Pentapetalae</taxon>
        <taxon>rosids</taxon>
        <taxon>fabids</taxon>
        <taxon>Malpighiales</taxon>
        <taxon>Salicaceae</taxon>
        <taxon>Saliceae</taxon>
        <taxon>Salix</taxon>
    </lineage>
</organism>
<evidence type="ECO:0000256" key="4">
    <source>
        <dbReference type="ARBA" id="ARBA00023278"/>
    </source>
</evidence>
<keyword evidence="6" id="KW-0732">Signal</keyword>
<dbReference type="AlphaFoldDB" id="A0A835JTJ1"/>
<sequence length="111" mass="12296">MKKPLSSSASLSSHRLLILSLLLFSVISAATRIPNYASLDISSRNHHDSFKSRRHSCSSFPHKSTSRFLCIQFQMNGGRHLGPPPPPPSEIDPRYGVEKRLVPSGPNPLHN</sequence>
<keyword evidence="3" id="KW-0221">Differentiation</keyword>
<evidence type="ECO:0000256" key="3">
    <source>
        <dbReference type="ARBA" id="ARBA00022782"/>
    </source>
</evidence>
<dbReference type="OrthoDB" id="753861at2759"/>
<feature type="compositionally biased region" description="Basic and acidic residues" evidence="5">
    <location>
        <begin position="91"/>
        <end position="101"/>
    </location>
</feature>
<dbReference type="PANTHER" id="PTHR34359:SF5">
    <property type="entry name" value="CLAVATA3_ESR (CLE)-RELATED PROTEIN 9"/>
    <property type="match status" value="1"/>
</dbReference>
<evidence type="ECO:0000256" key="5">
    <source>
        <dbReference type="SAM" id="MobiDB-lite"/>
    </source>
</evidence>
<name>A0A835JTJ1_9ROSI</name>
<protein>
    <submittedName>
        <fullName evidence="7">Uncharacterized protein</fullName>
    </submittedName>
</protein>
<feature type="region of interest" description="Disordered" evidence="5">
    <location>
        <begin position="76"/>
        <end position="111"/>
    </location>
</feature>
<dbReference type="InterPro" id="IPR039618">
    <property type="entry name" value="CLE9-13"/>
</dbReference>
<gene>
    <name evidence="7" type="ORF">SADUNF_Sadunf10G0121200</name>
</gene>
<feature type="chain" id="PRO_5032740605" evidence="6">
    <location>
        <begin position="30"/>
        <end position="111"/>
    </location>
</feature>
<evidence type="ECO:0000256" key="2">
    <source>
        <dbReference type="ARBA" id="ARBA00022473"/>
    </source>
</evidence>
<evidence type="ECO:0000256" key="1">
    <source>
        <dbReference type="ARBA" id="ARBA00005416"/>
    </source>
</evidence>
<accession>A0A835JTJ1</accession>
<feature type="signal peptide" evidence="6">
    <location>
        <begin position="1"/>
        <end position="29"/>
    </location>
</feature>
<keyword evidence="2" id="KW-0217">Developmental protein</keyword>
<evidence type="ECO:0000313" key="8">
    <source>
        <dbReference type="Proteomes" id="UP000657918"/>
    </source>
</evidence>
<keyword evidence="8" id="KW-1185">Reference proteome</keyword>
<dbReference type="GO" id="GO:0030154">
    <property type="term" value="P:cell differentiation"/>
    <property type="evidence" value="ECO:0007669"/>
    <property type="project" value="UniProtKB-KW"/>
</dbReference>
<comment type="caution">
    <text evidence="7">The sequence shown here is derived from an EMBL/GenBank/DDBJ whole genome shotgun (WGS) entry which is preliminary data.</text>
</comment>
<keyword evidence="4" id="KW-0379">Hydroxylation</keyword>
<reference evidence="7 8" key="1">
    <citation type="submission" date="2020-10" db="EMBL/GenBank/DDBJ databases">
        <title>Plant Genome Project.</title>
        <authorList>
            <person name="Zhang R.-G."/>
        </authorList>
    </citation>
    <scope>NUCLEOTIDE SEQUENCE [LARGE SCALE GENOMIC DNA]</scope>
    <source>
        <strain evidence="7">FAFU-HL-1</strain>
        <tissue evidence="7">Leaf</tissue>
    </source>
</reference>
<dbReference type="EMBL" id="JADGMS010000010">
    <property type="protein sequence ID" value="KAF9674379.1"/>
    <property type="molecule type" value="Genomic_DNA"/>
</dbReference>
<comment type="similarity">
    <text evidence="1">Belongs to the CLV3/ESR signal peptide family.</text>
</comment>